<dbReference type="GO" id="GO:0032259">
    <property type="term" value="P:methylation"/>
    <property type="evidence" value="ECO:0007669"/>
    <property type="project" value="InterPro"/>
</dbReference>
<feature type="domain" description="Methyltransferase small" evidence="1">
    <location>
        <begin position="236"/>
        <end position="313"/>
    </location>
</feature>
<dbReference type="Proteomes" id="UP001515480">
    <property type="component" value="Unassembled WGS sequence"/>
</dbReference>
<protein>
    <recommendedName>
        <fullName evidence="1">Methyltransferase small domain-containing protein</fullName>
    </recommendedName>
</protein>
<reference evidence="2 3" key="1">
    <citation type="journal article" date="2024" name="Science">
        <title>Giant polyketide synthase enzymes in the biosynthesis of giant marine polyether toxins.</title>
        <authorList>
            <person name="Fallon T.R."/>
            <person name="Shende V.V."/>
            <person name="Wierzbicki I.H."/>
            <person name="Pendleton A.L."/>
            <person name="Watervoot N.F."/>
            <person name="Auber R.P."/>
            <person name="Gonzalez D.J."/>
            <person name="Wisecaver J.H."/>
            <person name="Moore B.S."/>
        </authorList>
    </citation>
    <scope>NUCLEOTIDE SEQUENCE [LARGE SCALE GENOMIC DNA]</scope>
    <source>
        <strain evidence="2 3">12B1</strain>
    </source>
</reference>
<dbReference type="AlphaFoldDB" id="A0AB34JM94"/>
<dbReference type="GO" id="GO:0008757">
    <property type="term" value="F:S-adenosylmethionine-dependent methyltransferase activity"/>
    <property type="evidence" value="ECO:0007669"/>
    <property type="project" value="UniProtKB-ARBA"/>
</dbReference>
<dbReference type="EMBL" id="JBGBPQ010000007">
    <property type="protein sequence ID" value="KAL1521857.1"/>
    <property type="molecule type" value="Genomic_DNA"/>
</dbReference>
<evidence type="ECO:0000259" key="1">
    <source>
        <dbReference type="Pfam" id="PF05175"/>
    </source>
</evidence>
<comment type="caution">
    <text evidence="2">The sequence shown here is derived from an EMBL/GenBank/DDBJ whole genome shotgun (WGS) entry which is preliminary data.</text>
</comment>
<dbReference type="PANTHER" id="PTHR18895">
    <property type="entry name" value="HEMK METHYLTRANSFERASE"/>
    <property type="match status" value="1"/>
</dbReference>
<dbReference type="CDD" id="cd02440">
    <property type="entry name" value="AdoMet_MTases"/>
    <property type="match status" value="1"/>
</dbReference>
<sequence length="518" mass="54090">MISWQHALHRSPDDFLAATELGLLLRCSGREHAAHLAHRHAHAVCAPLRATCAHRLHDGGRLFGAAEPPLPALASAALLLRHALLPQYAAPHAAALLGAAARGEAGGPPDGEEWFRRRLDERAVHAMEAREPRAATLYLLFLLGRAVARREAEARLGASAVAALVEAGLLLPHATDAALVLSPVQVYPLALPAASCPLLIATDWPLESRLPTRLTVMPIGVDSLQLALGLPPTAARGKRVLDVCCGSGVQALAAAAAAASHVTAIDASARALRFTHFNAALNRLSRRLTARLADATAPLAATYDLILANPPFLAMPPHALPRGYQPALYTSGGADGAGVLRALLHHAADALARGGCLVAVSQLPNAAAAALRLAGPRRLDLTLCFNPRHTQRRREYAAQHAADAGADAAAWEEGMRAAGVRSVGFGVVIARGAAGRGVDRHVAIDGGEGSEARAMLEGEELRQLRGAIWAYGLAPEGGQPTSGAREPRWEALVMAGAFGFRPRAAQAPSSEAASTDQL</sequence>
<dbReference type="InterPro" id="IPR050320">
    <property type="entry name" value="N5-glutamine_MTase"/>
</dbReference>
<evidence type="ECO:0000313" key="3">
    <source>
        <dbReference type="Proteomes" id="UP001515480"/>
    </source>
</evidence>
<gene>
    <name evidence="2" type="ORF">AB1Y20_021508</name>
</gene>
<keyword evidence="3" id="KW-1185">Reference proteome</keyword>
<name>A0AB34JM94_PRYPA</name>
<dbReference type="Pfam" id="PF05175">
    <property type="entry name" value="MTS"/>
    <property type="match status" value="1"/>
</dbReference>
<dbReference type="Gene3D" id="3.40.50.150">
    <property type="entry name" value="Vaccinia Virus protein VP39"/>
    <property type="match status" value="1"/>
</dbReference>
<dbReference type="GO" id="GO:0005739">
    <property type="term" value="C:mitochondrion"/>
    <property type="evidence" value="ECO:0007669"/>
    <property type="project" value="TreeGrafter"/>
</dbReference>
<organism evidence="2 3">
    <name type="scientific">Prymnesium parvum</name>
    <name type="common">Toxic golden alga</name>
    <dbReference type="NCBI Taxonomy" id="97485"/>
    <lineage>
        <taxon>Eukaryota</taxon>
        <taxon>Haptista</taxon>
        <taxon>Haptophyta</taxon>
        <taxon>Prymnesiophyceae</taxon>
        <taxon>Prymnesiales</taxon>
        <taxon>Prymnesiaceae</taxon>
        <taxon>Prymnesium</taxon>
    </lineage>
</organism>
<dbReference type="SUPFAM" id="SSF53335">
    <property type="entry name" value="S-adenosyl-L-methionine-dependent methyltransferases"/>
    <property type="match status" value="1"/>
</dbReference>
<dbReference type="InterPro" id="IPR029063">
    <property type="entry name" value="SAM-dependent_MTases_sf"/>
</dbReference>
<dbReference type="InterPro" id="IPR002052">
    <property type="entry name" value="DNA_methylase_N6_adenine_CS"/>
</dbReference>
<dbReference type="PROSITE" id="PS00092">
    <property type="entry name" value="N6_MTASE"/>
    <property type="match status" value="1"/>
</dbReference>
<evidence type="ECO:0000313" key="2">
    <source>
        <dbReference type="EMBL" id="KAL1521857.1"/>
    </source>
</evidence>
<dbReference type="PANTHER" id="PTHR18895:SF74">
    <property type="entry name" value="MTRF1L RELEASE FACTOR GLUTAMINE METHYLTRANSFERASE"/>
    <property type="match status" value="1"/>
</dbReference>
<dbReference type="GO" id="GO:0003676">
    <property type="term" value="F:nucleic acid binding"/>
    <property type="evidence" value="ECO:0007669"/>
    <property type="project" value="InterPro"/>
</dbReference>
<dbReference type="InterPro" id="IPR007848">
    <property type="entry name" value="Small_mtfrase_dom"/>
</dbReference>
<accession>A0AB34JM94</accession>
<proteinExistence type="predicted"/>